<protein>
    <recommendedName>
        <fullName evidence="11">NADH dehydrogenase [ubiquinone] 1 alpha subcomplex subunit 13</fullName>
    </recommendedName>
</protein>
<keyword evidence="6 11" id="KW-0999">Mitochondrion inner membrane</keyword>
<name>A0A6B2LTT5_9EUKA</name>
<dbReference type="GO" id="GO:0045271">
    <property type="term" value="C:respiratory chain complex I"/>
    <property type="evidence" value="ECO:0007669"/>
    <property type="project" value="UniProtKB-UniRule"/>
</dbReference>
<evidence type="ECO:0000256" key="6">
    <source>
        <dbReference type="ARBA" id="ARBA00022792"/>
    </source>
</evidence>
<comment type="function">
    <text evidence="11">Complex I functions in the transfer of electrons from NADH to the respiratory chain. Accessory subunit of the mitochondrial membrane respiratory chain NADH dehydrogenase (Complex I), that is believed not to be involved in catalysis.</text>
</comment>
<dbReference type="GO" id="GO:0005743">
    <property type="term" value="C:mitochondrial inner membrane"/>
    <property type="evidence" value="ECO:0007669"/>
    <property type="project" value="UniProtKB-SubCell"/>
</dbReference>
<dbReference type="PANTHER" id="PTHR12966:SF0">
    <property type="entry name" value="NADH DEHYDROGENASE [UBIQUINONE] 1 ALPHA SUBCOMPLEX SUBUNIT 13"/>
    <property type="match status" value="1"/>
</dbReference>
<sequence length="112" mass="13224">MFPEVEVTRRTRFRGVPGIYLFTGCIAAMVYGHWVAMGTVRKRLRAQKEMEEARINVLPLLIAEEDRHYLRVKRQMVEDEKKYFSNNPDWVPGAPVYHTRWMPPASYPVANW</sequence>
<comment type="subcellular location">
    <subcellularLocation>
        <location evidence="1 11">Mitochondrion inner membrane</location>
        <topology evidence="1 11">Single-pass membrane protein</topology>
        <orientation evidence="1 11">Matrix side</orientation>
    </subcellularLocation>
</comment>
<accession>A0A6B2LTT5</accession>
<keyword evidence="5 11" id="KW-0812">Transmembrane</keyword>
<evidence type="ECO:0000313" key="12">
    <source>
        <dbReference type="EMBL" id="NDV39936.1"/>
    </source>
</evidence>
<evidence type="ECO:0000256" key="5">
    <source>
        <dbReference type="ARBA" id="ARBA00022692"/>
    </source>
</evidence>
<keyword evidence="8 11" id="KW-1133">Transmembrane helix</keyword>
<comment type="similarity">
    <text evidence="2 11">Belongs to the complex I NDUFA13 subunit family.</text>
</comment>
<keyword evidence="10 11" id="KW-0472">Membrane</keyword>
<evidence type="ECO:0000256" key="2">
    <source>
        <dbReference type="ARBA" id="ARBA00007312"/>
    </source>
</evidence>
<reference evidence="12" key="1">
    <citation type="journal article" date="2020" name="J. Eukaryot. Microbiol.">
        <title>De novo Sequencing, Assembly and Annotation of the Transcriptome for the Free-Living Testate Amoeba Arcella intermedia.</title>
        <authorList>
            <person name="Ribeiro G.M."/>
            <person name="Porfirio-Sousa A.L."/>
            <person name="Maurer-Alcala X.X."/>
            <person name="Katz L.A."/>
            <person name="Lahr D.J.G."/>
        </authorList>
    </citation>
    <scope>NUCLEOTIDE SEQUENCE</scope>
</reference>
<evidence type="ECO:0000256" key="8">
    <source>
        <dbReference type="ARBA" id="ARBA00022989"/>
    </source>
</evidence>
<dbReference type="Pfam" id="PF06212">
    <property type="entry name" value="GRIM-19"/>
    <property type="match status" value="1"/>
</dbReference>
<dbReference type="InterPro" id="IPR009346">
    <property type="entry name" value="GRIM-19"/>
</dbReference>
<dbReference type="AlphaFoldDB" id="A0A6B2LTT5"/>
<dbReference type="PANTHER" id="PTHR12966">
    <property type="entry name" value="NADH DEHYDROGENASE UBIQUINONE 1 ALPHA SUBCOMPLEX SUBUNIT 13"/>
    <property type="match status" value="1"/>
</dbReference>
<dbReference type="EMBL" id="GIBP01010967">
    <property type="protein sequence ID" value="NDV39936.1"/>
    <property type="molecule type" value="Transcribed_RNA"/>
</dbReference>
<evidence type="ECO:0000256" key="4">
    <source>
        <dbReference type="ARBA" id="ARBA00022660"/>
    </source>
</evidence>
<keyword evidence="4 11" id="KW-0679">Respiratory chain</keyword>
<organism evidence="12">
    <name type="scientific">Arcella intermedia</name>
    <dbReference type="NCBI Taxonomy" id="1963864"/>
    <lineage>
        <taxon>Eukaryota</taxon>
        <taxon>Amoebozoa</taxon>
        <taxon>Tubulinea</taxon>
        <taxon>Elardia</taxon>
        <taxon>Arcellinida</taxon>
        <taxon>Sphaerothecina</taxon>
        <taxon>Arcellidae</taxon>
        <taxon>Arcella</taxon>
    </lineage>
</organism>
<evidence type="ECO:0000256" key="11">
    <source>
        <dbReference type="RuleBase" id="RU368034"/>
    </source>
</evidence>
<proteinExistence type="inferred from homology"/>
<evidence type="ECO:0000256" key="1">
    <source>
        <dbReference type="ARBA" id="ARBA00004298"/>
    </source>
</evidence>
<evidence type="ECO:0000256" key="10">
    <source>
        <dbReference type="ARBA" id="ARBA00023136"/>
    </source>
</evidence>
<feature type="transmembrane region" description="Helical" evidence="11">
    <location>
        <begin position="20"/>
        <end position="40"/>
    </location>
</feature>
<evidence type="ECO:0000256" key="7">
    <source>
        <dbReference type="ARBA" id="ARBA00022982"/>
    </source>
</evidence>
<keyword evidence="9 11" id="KW-0496">Mitochondrion</keyword>
<evidence type="ECO:0000256" key="3">
    <source>
        <dbReference type="ARBA" id="ARBA00022448"/>
    </source>
</evidence>
<keyword evidence="3 11" id="KW-0813">Transport</keyword>
<keyword evidence="7 11" id="KW-0249">Electron transport</keyword>
<evidence type="ECO:0000256" key="9">
    <source>
        <dbReference type="ARBA" id="ARBA00023128"/>
    </source>
</evidence>